<evidence type="ECO:0000256" key="5">
    <source>
        <dbReference type="ARBA" id="ARBA00023163"/>
    </source>
</evidence>
<evidence type="ECO:0000256" key="4">
    <source>
        <dbReference type="ARBA" id="ARBA00023125"/>
    </source>
</evidence>
<dbReference type="Gene3D" id="4.10.240.10">
    <property type="entry name" value="Zn(2)-C6 fungal-type DNA-binding domain"/>
    <property type="match status" value="1"/>
</dbReference>
<accession>A0A9W4JPL9</accession>
<evidence type="ECO:0000256" key="7">
    <source>
        <dbReference type="SAM" id="MobiDB-lite"/>
    </source>
</evidence>
<name>A0A9W4JPL9_9EURO</name>
<comment type="caution">
    <text evidence="9">The sequence shown here is derived from an EMBL/GenBank/DDBJ whole genome shotgun (WGS) entry which is preliminary data.</text>
</comment>
<dbReference type="EMBL" id="CAJVPA010000208">
    <property type="protein sequence ID" value="CAG8403966.1"/>
    <property type="molecule type" value="Genomic_DNA"/>
</dbReference>
<dbReference type="GO" id="GO:0003677">
    <property type="term" value="F:DNA binding"/>
    <property type="evidence" value="ECO:0007669"/>
    <property type="project" value="UniProtKB-KW"/>
</dbReference>
<dbReference type="CDD" id="cd12148">
    <property type="entry name" value="fungal_TF_MHR"/>
    <property type="match status" value="1"/>
</dbReference>
<dbReference type="PROSITE" id="PS50048">
    <property type="entry name" value="ZN2_CY6_FUNGAL_2"/>
    <property type="match status" value="1"/>
</dbReference>
<evidence type="ECO:0000313" key="9">
    <source>
        <dbReference type="EMBL" id="CAG8403966.1"/>
    </source>
</evidence>
<keyword evidence="6" id="KW-0539">Nucleus</keyword>
<gene>
    <name evidence="9" type="ORF">PSALAMII_LOCUS8435</name>
</gene>
<comment type="subcellular location">
    <subcellularLocation>
        <location evidence="1">Nucleus</location>
    </subcellularLocation>
</comment>
<dbReference type="GO" id="GO:0000981">
    <property type="term" value="F:DNA-binding transcription factor activity, RNA polymerase II-specific"/>
    <property type="evidence" value="ECO:0007669"/>
    <property type="project" value="InterPro"/>
</dbReference>
<evidence type="ECO:0000313" key="10">
    <source>
        <dbReference type="Proteomes" id="UP001152646"/>
    </source>
</evidence>
<dbReference type="InterPro" id="IPR007219">
    <property type="entry name" value="XnlR_reg_dom"/>
</dbReference>
<dbReference type="SUPFAM" id="SSF57701">
    <property type="entry name" value="Zn2/Cys6 DNA-binding domain"/>
    <property type="match status" value="1"/>
</dbReference>
<evidence type="ECO:0000259" key="8">
    <source>
        <dbReference type="PROSITE" id="PS50048"/>
    </source>
</evidence>
<dbReference type="InterPro" id="IPR036864">
    <property type="entry name" value="Zn2-C6_fun-type_DNA-bd_sf"/>
</dbReference>
<keyword evidence="3" id="KW-0805">Transcription regulation</keyword>
<dbReference type="PANTHER" id="PTHR47338">
    <property type="entry name" value="ZN(II)2CYS6 TRANSCRIPTION FACTOR (EUROFUNG)-RELATED"/>
    <property type="match status" value="1"/>
</dbReference>
<evidence type="ECO:0000256" key="2">
    <source>
        <dbReference type="ARBA" id="ARBA00022723"/>
    </source>
</evidence>
<keyword evidence="2" id="KW-0479">Metal-binding</keyword>
<sequence>MLPKHRGMASSDRNPQESQDEPKSQEDVPACQSCRKKKARCSRAQPCSECTRSNVDCVYDERRMKPGLRAGAVDQLYRRVETLENMFLGQELLWQQMWKTEHPDAPIPDCSEGSTTIENLAQRREKLKSVLLNASSNIGQGHERRYDVDLEPSAPPAKRRRCEPTPTRLPSARMEVNDPLSSTEVMAELVDFYFVNVHPWIPVLHQARFRRRIESPSERPRVTCILHAIVAVCAKFCQSDSLRDKEARMNIAEQSRQRVILESMETFSVENLQALVIIAFDTIGRGRGPSSWSIVGSMVGTVEQLQLDVEEDEISRSTNPGETLIRRMVFLTPPSSWSEAEERRRVFWAVFLMDRFCNVSTGWKISLTSADVKRRLPCEGTIWANEKEVRTPYFGISATKDTMSTNSPPVGDPGSTNSDEEELIGGFAYNIEATESLALVTNFFLHHAFNVSDTVKARIWLMKFKELDLRLMQWKLYMPEKWREASVLNGDGVMDPNLTLAHITHNTAVILLHQGIAYPPPHWRNCPIKLPSASSAETCLDAASEIATIGHQFLSISPIFTNPQFSFCLFIAGRMILTHARYNQIPVPPALDILISSLLEISQRWTGREESADPVTENLASSFAKRLTEAQSNSAAASRPSLDIRQTAYSDESREQPLRPHPMGTSSHGSIIPESRGTDSAPPAEDMGKPPFQEPYDLDPFSLAFPPLPLAFQQDFAVFPGSNPMYEGSSNGLPHPNLGAQSNEPQLAPWQGHNGPVGNNVVSPPDHLGYVLDLVPSPSQRISRYSGGFMES</sequence>
<feature type="region of interest" description="Disordered" evidence="7">
    <location>
        <begin position="650"/>
        <end position="699"/>
    </location>
</feature>
<dbReference type="InterPro" id="IPR001138">
    <property type="entry name" value="Zn2Cys6_DnaBD"/>
</dbReference>
<dbReference type="PANTHER" id="PTHR47338:SF23">
    <property type="entry name" value="ZN(II)2CYS6 TRANSCRIPTION FACTOR (EUROFUNG)"/>
    <property type="match status" value="1"/>
</dbReference>
<dbReference type="GO" id="GO:0005634">
    <property type="term" value="C:nucleus"/>
    <property type="evidence" value="ECO:0007669"/>
    <property type="project" value="UniProtKB-SubCell"/>
</dbReference>
<dbReference type="GO" id="GO:0008270">
    <property type="term" value="F:zinc ion binding"/>
    <property type="evidence" value="ECO:0007669"/>
    <property type="project" value="InterPro"/>
</dbReference>
<dbReference type="AlphaFoldDB" id="A0A9W4JPL9"/>
<keyword evidence="5" id="KW-0804">Transcription</keyword>
<keyword evidence="4" id="KW-0238">DNA-binding</keyword>
<organism evidence="9 10">
    <name type="scientific">Penicillium salamii</name>
    <dbReference type="NCBI Taxonomy" id="1612424"/>
    <lineage>
        <taxon>Eukaryota</taxon>
        <taxon>Fungi</taxon>
        <taxon>Dikarya</taxon>
        <taxon>Ascomycota</taxon>
        <taxon>Pezizomycotina</taxon>
        <taxon>Eurotiomycetes</taxon>
        <taxon>Eurotiomycetidae</taxon>
        <taxon>Eurotiales</taxon>
        <taxon>Aspergillaceae</taxon>
        <taxon>Penicillium</taxon>
    </lineage>
</organism>
<feature type="domain" description="Zn(2)-C6 fungal-type" evidence="8">
    <location>
        <begin position="30"/>
        <end position="59"/>
    </location>
</feature>
<evidence type="ECO:0000256" key="3">
    <source>
        <dbReference type="ARBA" id="ARBA00023015"/>
    </source>
</evidence>
<dbReference type="CDD" id="cd00067">
    <property type="entry name" value="GAL4"/>
    <property type="match status" value="1"/>
</dbReference>
<dbReference type="InterPro" id="IPR050815">
    <property type="entry name" value="TF_fung"/>
</dbReference>
<dbReference type="OrthoDB" id="4456959at2759"/>
<proteinExistence type="predicted"/>
<dbReference type="Proteomes" id="UP001152646">
    <property type="component" value="Unassembled WGS sequence"/>
</dbReference>
<dbReference type="SMART" id="SM00906">
    <property type="entry name" value="Fungal_trans"/>
    <property type="match status" value="1"/>
</dbReference>
<evidence type="ECO:0000256" key="1">
    <source>
        <dbReference type="ARBA" id="ARBA00004123"/>
    </source>
</evidence>
<feature type="region of interest" description="Disordered" evidence="7">
    <location>
        <begin position="1"/>
        <end position="31"/>
    </location>
</feature>
<evidence type="ECO:0000256" key="6">
    <source>
        <dbReference type="ARBA" id="ARBA00023242"/>
    </source>
</evidence>
<dbReference type="PROSITE" id="PS00463">
    <property type="entry name" value="ZN2_CY6_FUNGAL_1"/>
    <property type="match status" value="1"/>
</dbReference>
<dbReference type="Pfam" id="PF00172">
    <property type="entry name" value="Zn_clus"/>
    <property type="match status" value="1"/>
</dbReference>
<reference evidence="9" key="1">
    <citation type="submission" date="2021-07" db="EMBL/GenBank/DDBJ databases">
        <authorList>
            <person name="Branca A.L. A."/>
        </authorList>
    </citation>
    <scope>NUCLEOTIDE SEQUENCE</scope>
</reference>
<dbReference type="GO" id="GO:0006351">
    <property type="term" value="P:DNA-templated transcription"/>
    <property type="evidence" value="ECO:0007669"/>
    <property type="project" value="InterPro"/>
</dbReference>
<feature type="region of interest" description="Disordered" evidence="7">
    <location>
        <begin position="148"/>
        <end position="169"/>
    </location>
</feature>
<dbReference type="SMART" id="SM00066">
    <property type="entry name" value="GAL4"/>
    <property type="match status" value="1"/>
</dbReference>
<protein>
    <recommendedName>
        <fullName evidence="8">Zn(2)-C6 fungal-type domain-containing protein</fullName>
    </recommendedName>
</protein>
<dbReference type="Pfam" id="PF04082">
    <property type="entry name" value="Fungal_trans"/>
    <property type="match status" value="1"/>
</dbReference>